<keyword evidence="2" id="KW-1133">Transmembrane helix</keyword>
<evidence type="ECO:0000256" key="2">
    <source>
        <dbReference type="SAM" id="Phobius"/>
    </source>
</evidence>
<dbReference type="InterPro" id="IPR001296">
    <property type="entry name" value="Glyco_trans_1"/>
</dbReference>
<dbReference type="GO" id="GO:1901135">
    <property type="term" value="P:carbohydrate derivative metabolic process"/>
    <property type="evidence" value="ECO:0007669"/>
    <property type="project" value="UniProtKB-ARBA"/>
</dbReference>
<dbReference type="SUPFAM" id="SSF53756">
    <property type="entry name" value="UDP-Glycosyltransferase/glycogen phosphorylase"/>
    <property type="match status" value="1"/>
</dbReference>
<evidence type="ECO:0000259" key="4">
    <source>
        <dbReference type="Pfam" id="PF13439"/>
    </source>
</evidence>
<reference evidence="5 6" key="1">
    <citation type="submission" date="2015-01" db="EMBL/GenBank/DDBJ databases">
        <title>Draft genome of Vibrio mytili type strain CAIM 528.</title>
        <authorList>
            <person name="Gonzalez-Castillo A."/>
            <person name="Gomez-Gil B."/>
            <person name="Enciso-Ibarra J."/>
        </authorList>
    </citation>
    <scope>NUCLEOTIDE SEQUENCE [LARGE SCALE GENOMIC DNA]</scope>
    <source>
        <strain evidence="5 6">CAIM 528</strain>
    </source>
</reference>
<dbReference type="Gene3D" id="3.40.50.2000">
    <property type="entry name" value="Glycogen Phosphorylase B"/>
    <property type="match status" value="2"/>
</dbReference>
<feature type="domain" description="Glycosyltransferase subfamily 4-like N-terminal" evidence="4">
    <location>
        <begin position="18"/>
        <end position="191"/>
    </location>
</feature>
<protein>
    <recommendedName>
        <fullName evidence="7">Glycosyl transferase family 1 domain-containing protein</fullName>
    </recommendedName>
</protein>
<name>A0A0C3DFL7_9VIBR</name>
<dbReference type="GO" id="GO:0016757">
    <property type="term" value="F:glycosyltransferase activity"/>
    <property type="evidence" value="ECO:0007669"/>
    <property type="project" value="InterPro"/>
</dbReference>
<gene>
    <name evidence="5" type="ORF">SU60_14815</name>
</gene>
<accession>A0A0C3DFL7</accession>
<evidence type="ECO:0008006" key="7">
    <source>
        <dbReference type="Google" id="ProtNLM"/>
    </source>
</evidence>
<keyword evidence="2" id="KW-0812">Transmembrane</keyword>
<keyword evidence="6" id="KW-1185">Reference proteome</keyword>
<dbReference type="AlphaFoldDB" id="A0A0C3DFL7"/>
<sequence length="401" mass="45783">MVHFMSKNILYIHHSPVFGGASRSLLEMIKAFPSHEVEPYFICTKGSASEQFITVSNKICSTFGISCFDHTRFGHYTGRRWFILLREILFIFPTLFVFAKAFFKWRKIKFTAIHVNDLVLLPAVLISKFLFKAPIVLHSRCLFENKKGVFRLWLIKKIVDKNVDVIVAIDSDCHKDIKDFFCSKSIVIHNGLCVYDNKITDEKSDDDFIVGFVGNMLPSKGIYELAGAAVKLKELGHDDIVFLIVGPKVNNNVSLRSKALDYFGFRELTSEKIDKVITDNNLDNIVFSGFCTDIEEQYKKMSVLAFPSRLNAVGRPVFEAAYYRVPSIVAVDNPTYDTFIPDVTGLQIKQNDINDLVEKILKLKNDHEFLQELGEGAFSMTEKFYNINNNAKKMLSVYDNL</sequence>
<dbReference type="Pfam" id="PF00534">
    <property type="entry name" value="Glycos_transf_1"/>
    <property type="match status" value="1"/>
</dbReference>
<dbReference type="Proteomes" id="UP000031977">
    <property type="component" value="Unassembled WGS sequence"/>
</dbReference>
<feature type="transmembrane region" description="Helical" evidence="2">
    <location>
        <begin position="81"/>
        <end position="103"/>
    </location>
</feature>
<dbReference type="InterPro" id="IPR028098">
    <property type="entry name" value="Glyco_trans_4-like_N"/>
</dbReference>
<dbReference type="EMBL" id="JXOK01000058">
    <property type="protein sequence ID" value="KIN10139.1"/>
    <property type="molecule type" value="Genomic_DNA"/>
</dbReference>
<organism evidence="5 6">
    <name type="scientific">Vibrio mytili</name>
    <dbReference type="NCBI Taxonomy" id="50718"/>
    <lineage>
        <taxon>Bacteria</taxon>
        <taxon>Pseudomonadati</taxon>
        <taxon>Pseudomonadota</taxon>
        <taxon>Gammaproteobacteria</taxon>
        <taxon>Vibrionales</taxon>
        <taxon>Vibrionaceae</taxon>
        <taxon>Vibrio</taxon>
    </lineage>
</organism>
<dbReference type="PANTHER" id="PTHR12526">
    <property type="entry name" value="GLYCOSYLTRANSFERASE"/>
    <property type="match status" value="1"/>
</dbReference>
<dbReference type="STRING" id="50718.SU60_14815"/>
<feature type="domain" description="Glycosyl transferase family 1" evidence="3">
    <location>
        <begin position="202"/>
        <end position="377"/>
    </location>
</feature>
<keyword evidence="1" id="KW-0175">Coiled coil</keyword>
<evidence type="ECO:0000313" key="6">
    <source>
        <dbReference type="Proteomes" id="UP000031977"/>
    </source>
</evidence>
<feature type="coiled-coil region" evidence="1">
    <location>
        <begin position="346"/>
        <end position="373"/>
    </location>
</feature>
<evidence type="ECO:0000313" key="5">
    <source>
        <dbReference type="EMBL" id="KIN10139.1"/>
    </source>
</evidence>
<proteinExistence type="predicted"/>
<evidence type="ECO:0000259" key="3">
    <source>
        <dbReference type="Pfam" id="PF00534"/>
    </source>
</evidence>
<evidence type="ECO:0000256" key="1">
    <source>
        <dbReference type="SAM" id="Coils"/>
    </source>
</evidence>
<dbReference type="CDD" id="cd03801">
    <property type="entry name" value="GT4_PimA-like"/>
    <property type="match status" value="1"/>
</dbReference>
<keyword evidence="2" id="KW-0472">Membrane</keyword>
<dbReference type="Pfam" id="PF13439">
    <property type="entry name" value="Glyco_transf_4"/>
    <property type="match status" value="1"/>
</dbReference>
<comment type="caution">
    <text evidence="5">The sequence shown here is derived from an EMBL/GenBank/DDBJ whole genome shotgun (WGS) entry which is preliminary data.</text>
</comment>